<dbReference type="SUPFAM" id="SSF53756">
    <property type="entry name" value="UDP-Glycosyltransferase/glycogen phosphorylase"/>
    <property type="match status" value="1"/>
</dbReference>
<dbReference type="GO" id="GO:0016757">
    <property type="term" value="F:glycosyltransferase activity"/>
    <property type="evidence" value="ECO:0007669"/>
    <property type="project" value="UniProtKB-KW"/>
</dbReference>
<sequence length="366" mass="39555">MVQPPVRLLMTVDAVGGVWQYATELACALRPHGFETVLAVIGPPPSSEQRSAIERAKGIRLLETGLPLDWLSEAASTRHAAAEVAAIVRREGADLVHLNSPALAAGQSYPVPLIGVAHGCLATWWDAARPREPLDPAFRWHRDMMAQGLRTCDRVITPSASFARTLQRVFTLPVSPQVVHNGRALPKRVRAVAGTNAAFTAGRLWDEVKNLRTLDAAAALLSFPFLAAGEATAPHGETRTAEHLTLLGQLDGQALSARLEQRPVFVSAATFEPFGLAVLEAAGARCPLVLSDIPTFRELWDGAAVFVDPFDAAGFARTTEDILRDQDKRDALGEAAYERALRFTPERLACAMAEHYRDVLAARLAA</sequence>
<dbReference type="Gene3D" id="3.40.50.2000">
    <property type="entry name" value="Glycogen Phosphorylase B"/>
    <property type="match status" value="2"/>
</dbReference>
<feature type="domain" description="Glycosyltransferase subfamily 4-like N-terminal" evidence="2">
    <location>
        <begin position="15"/>
        <end position="182"/>
    </location>
</feature>
<dbReference type="CDD" id="cd03801">
    <property type="entry name" value="GT4_PimA-like"/>
    <property type="match status" value="1"/>
</dbReference>
<gene>
    <name evidence="3" type="ORF">ABUH87_09335</name>
</gene>
<keyword evidence="4" id="KW-1185">Reference proteome</keyword>
<comment type="caution">
    <text evidence="3">The sequence shown here is derived from an EMBL/GenBank/DDBJ whole genome shotgun (WGS) entry which is preliminary data.</text>
</comment>
<dbReference type="RefSeq" id="WP_367772804.1">
    <property type="nucleotide sequence ID" value="NZ_JBFNXR010000031.1"/>
</dbReference>
<dbReference type="Pfam" id="PF00534">
    <property type="entry name" value="Glycos_transf_1"/>
    <property type="match status" value="1"/>
</dbReference>
<accession>A0ABV3RBB0</accession>
<keyword evidence="3" id="KW-0328">Glycosyltransferase</keyword>
<reference evidence="3 4" key="1">
    <citation type="submission" date="2024-06" db="EMBL/GenBank/DDBJ databases">
        <title>Novosphingobium rhizovicinus M1R2S20.</title>
        <authorList>
            <person name="Sun J.-Q."/>
        </authorList>
    </citation>
    <scope>NUCLEOTIDE SEQUENCE [LARGE SCALE GENOMIC DNA]</scope>
    <source>
        <strain evidence="3 4">M1R2S20</strain>
    </source>
</reference>
<dbReference type="InterPro" id="IPR001296">
    <property type="entry name" value="Glyco_trans_1"/>
</dbReference>
<protein>
    <submittedName>
        <fullName evidence="3">Glycosyltransferase family 4 protein</fullName>
        <ecNumber evidence="3">2.4.-.-</ecNumber>
    </submittedName>
</protein>
<evidence type="ECO:0000313" key="3">
    <source>
        <dbReference type="EMBL" id="MEW9855371.1"/>
    </source>
</evidence>
<dbReference type="EC" id="2.4.-.-" evidence="3"/>
<dbReference type="EMBL" id="JBFNXR010000031">
    <property type="protein sequence ID" value="MEW9855371.1"/>
    <property type="molecule type" value="Genomic_DNA"/>
</dbReference>
<dbReference type="PANTHER" id="PTHR45947:SF3">
    <property type="entry name" value="SULFOQUINOVOSYL TRANSFERASE SQD2"/>
    <property type="match status" value="1"/>
</dbReference>
<feature type="domain" description="Glycosyl transferase family 1" evidence="1">
    <location>
        <begin position="240"/>
        <end position="339"/>
    </location>
</feature>
<evidence type="ECO:0000259" key="2">
    <source>
        <dbReference type="Pfam" id="PF13439"/>
    </source>
</evidence>
<organism evidence="3 4">
    <name type="scientific">Novosphingobium rhizovicinum</name>
    <dbReference type="NCBI Taxonomy" id="3228928"/>
    <lineage>
        <taxon>Bacteria</taxon>
        <taxon>Pseudomonadati</taxon>
        <taxon>Pseudomonadota</taxon>
        <taxon>Alphaproteobacteria</taxon>
        <taxon>Sphingomonadales</taxon>
        <taxon>Sphingomonadaceae</taxon>
        <taxon>Novosphingobium</taxon>
    </lineage>
</organism>
<name>A0ABV3RBB0_9SPHN</name>
<dbReference type="Pfam" id="PF13439">
    <property type="entry name" value="Glyco_transf_4"/>
    <property type="match status" value="1"/>
</dbReference>
<keyword evidence="3" id="KW-0808">Transferase</keyword>
<evidence type="ECO:0000259" key="1">
    <source>
        <dbReference type="Pfam" id="PF00534"/>
    </source>
</evidence>
<dbReference type="InterPro" id="IPR028098">
    <property type="entry name" value="Glyco_trans_4-like_N"/>
</dbReference>
<evidence type="ECO:0000313" key="4">
    <source>
        <dbReference type="Proteomes" id="UP001556118"/>
    </source>
</evidence>
<dbReference type="InterPro" id="IPR050194">
    <property type="entry name" value="Glycosyltransferase_grp1"/>
</dbReference>
<dbReference type="PANTHER" id="PTHR45947">
    <property type="entry name" value="SULFOQUINOVOSYL TRANSFERASE SQD2"/>
    <property type="match status" value="1"/>
</dbReference>
<dbReference type="Proteomes" id="UP001556118">
    <property type="component" value="Unassembled WGS sequence"/>
</dbReference>
<proteinExistence type="predicted"/>